<name>A0ABS0H190_9ACTN</name>
<dbReference type="EMBL" id="JADPUN010000224">
    <property type="protein sequence ID" value="MBF9132210.1"/>
    <property type="molecule type" value="Genomic_DNA"/>
</dbReference>
<organism evidence="1 2">
    <name type="scientific">Plantactinospora alkalitolerans</name>
    <dbReference type="NCBI Taxonomy" id="2789879"/>
    <lineage>
        <taxon>Bacteria</taxon>
        <taxon>Bacillati</taxon>
        <taxon>Actinomycetota</taxon>
        <taxon>Actinomycetes</taxon>
        <taxon>Micromonosporales</taxon>
        <taxon>Micromonosporaceae</taxon>
        <taxon>Plantactinospora</taxon>
    </lineage>
</organism>
<reference evidence="1 2" key="1">
    <citation type="submission" date="2020-11" db="EMBL/GenBank/DDBJ databases">
        <title>A novel isolate from a Black sea contaminated sediment with potential to produce alkanes: Plantactinospora alkalitolerans sp. nov.</title>
        <authorList>
            <person name="Carro L."/>
            <person name="Veyisoglu A."/>
            <person name="Guven K."/>
            <person name="Schumann P."/>
            <person name="Klenk H.-P."/>
            <person name="Sahin N."/>
        </authorList>
    </citation>
    <scope>NUCLEOTIDE SEQUENCE [LARGE SCALE GENOMIC DNA]</scope>
    <source>
        <strain evidence="1 2">S1510</strain>
    </source>
</reference>
<evidence type="ECO:0000313" key="2">
    <source>
        <dbReference type="Proteomes" id="UP000638560"/>
    </source>
</evidence>
<comment type="caution">
    <text evidence="1">The sequence shown here is derived from an EMBL/GenBank/DDBJ whole genome shotgun (WGS) entry which is preliminary data.</text>
</comment>
<proteinExistence type="predicted"/>
<protein>
    <submittedName>
        <fullName evidence="1">Uncharacterized protein</fullName>
    </submittedName>
</protein>
<keyword evidence="2" id="KW-1185">Reference proteome</keyword>
<evidence type="ECO:0000313" key="1">
    <source>
        <dbReference type="EMBL" id="MBF9132210.1"/>
    </source>
</evidence>
<gene>
    <name evidence="1" type="ORF">I0C86_25140</name>
</gene>
<dbReference type="Proteomes" id="UP000638560">
    <property type="component" value="Unassembled WGS sequence"/>
</dbReference>
<accession>A0ABS0H190</accession>
<sequence length="136" mass="14941">MTEILDGYAFERLLALPALPADNATDHQYATKVTTDSGESWSLRSMSTCFSLVARPWLRFGLTRCYSLGWGLVNGRQTHRLVLAQAFGTDQEALDDLATGLTEALRGTVSGFECDVTGLWDRWCLRLAAEVADAHG</sequence>
<dbReference type="RefSeq" id="WP_196203746.1">
    <property type="nucleotide sequence ID" value="NZ_JADPUN010000224.1"/>
</dbReference>